<dbReference type="AlphaFoldDB" id="A0A381PH97"/>
<accession>A0A381PH97</accession>
<gene>
    <name evidence="1" type="ORF">METZ01_LOCUS18333</name>
</gene>
<dbReference type="EMBL" id="UINC01000961">
    <property type="protein sequence ID" value="SUZ65479.1"/>
    <property type="molecule type" value="Genomic_DNA"/>
</dbReference>
<proteinExistence type="predicted"/>
<reference evidence="1" key="1">
    <citation type="submission" date="2018-05" db="EMBL/GenBank/DDBJ databases">
        <authorList>
            <person name="Lanie J.A."/>
            <person name="Ng W.-L."/>
            <person name="Kazmierczak K.M."/>
            <person name="Andrzejewski T.M."/>
            <person name="Davidsen T.M."/>
            <person name="Wayne K.J."/>
            <person name="Tettelin H."/>
            <person name="Glass J.I."/>
            <person name="Rusch D."/>
            <person name="Podicherti R."/>
            <person name="Tsui H.-C.T."/>
            <person name="Winkler M.E."/>
        </authorList>
    </citation>
    <scope>NUCLEOTIDE SEQUENCE</scope>
</reference>
<organism evidence="1">
    <name type="scientific">marine metagenome</name>
    <dbReference type="NCBI Taxonomy" id="408172"/>
    <lineage>
        <taxon>unclassified sequences</taxon>
        <taxon>metagenomes</taxon>
        <taxon>ecological metagenomes</taxon>
    </lineage>
</organism>
<name>A0A381PH97_9ZZZZ</name>
<protein>
    <submittedName>
        <fullName evidence="1">Uncharacterized protein</fullName>
    </submittedName>
</protein>
<sequence length="45" mass="5113">MGAPDHHLPMGDKKSQRLAIASQYFATKELLRLLTCAPNVQWNNF</sequence>
<evidence type="ECO:0000313" key="1">
    <source>
        <dbReference type="EMBL" id="SUZ65479.1"/>
    </source>
</evidence>